<feature type="transmembrane region" description="Helical" evidence="2">
    <location>
        <begin position="12"/>
        <end position="32"/>
    </location>
</feature>
<evidence type="ECO:0000313" key="3">
    <source>
        <dbReference type="EMBL" id="VDD64871.1"/>
    </source>
</evidence>
<dbReference type="SUPFAM" id="SSF56235">
    <property type="entry name" value="N-terminal nucleophile aminohydrolases (Ntn hydrolases)"/>
    <property type="match status" value="1"/>
</dbReference>
<dbReference type="Gene3D" id="3.60.20.10">
    <property type="entry name" value="Glutamine Phosphoribosylpyrophosphate, subunit 1, domain 1"/>
    <property type="match status" value="1"/>
</dbReference>
<dbReference type="InterPro" id="IPR001353">
    <property type="entry name" value="Proteasome_sua/b"/>
</dbReference>
<evidence type="ECO:0000256" key="1">
    <source>
        <dbReference type="ARBA" id="ARBA00022942"/>
    </source>
</evidence>
<sequence length="123" mass="14162">MLWKGYSPDYFTFPYVLETGFVKDAAIVCALVDMYKMRKMRRLGTHKVNTIQNLYDYFLPIRSTGLRRVSYCVRPFGVSLVVAGYDDKGPQLYQVDPSSSYFSWKASAMGKNVSNAKTFLEKR</sequence>
<reference evidence="3" key="1">
    <citation type="submission" date="2018-11" db="EMBL/GenBank/DDBJ databases">
        <authorList>
            <consortium name="Genoscope - CEA"/>
            <person name="William W."/>
        </authorList>
    </citation>
    <scope>NUCLEOTIDE SEQUENCE</scope>
</reference>
<dbReference type="Pfam" id="PF00227">
    <property type="entry name" value="Proteasome"/>
    <property type="match status" value="1"/>
</dbReference>
<dbReference type="InterPro" id="IPR050115">
    <property type="entry name" value="Proteasome_alpha"/>
</dbReference>
<proteinExistence type="predicted"/>
<dbReference type="PANTHER" id="PTHR11599">
    <property type="entry name" value="PROTEASOME SUBUNIT ALPHA/BETA"/>
    <property type="match status" value="1"/>
</dbReference>
<dbReference type="GO" id="GO:0005839">
    <property type="term" value="C:proteasome core complex"/>
    <property type="evidence" value="ECO:0007669"/>
    <property type="project" value="InterPro"/>
</dbReference>
<dbReference type="EMBL" id="LR031880">
    <property type="protein sequence ID" value="VDD64871.1"/>
    <property type="molecule type" value="Genomic_DNA"/>
</dbReference>
<keyword evidence="1" id="KW-0647">Proteasome</keyword>
<keyword evidence="2" id="KW-0812">Transmembrane</keyword>
<dbReference type="GO" id="GO:0051603">
    <property type="term" value="P:proteolysis involved in protein catabolic process"/>
    <property type="evidence" value="ECO:0007669"/>
    <property type="project" value="InterPro"/>
</dbReference>
<keyword evidence="2" id="KW-0472">Membrane</keyword>
<protein>
    <submittedName>
        <fullName evidence="3">Uncharacterized protein</fullName>
    </submittedName>
</protein>
<accession>A0A3P6H054</accession>
<organism evidence="3">
    <name type="scientific">Brassica oleracea</name>
    <name type="common">Wild cabbage</name>
    <dbReference type="NCBI Taxonomy" id="3712"/>
    <lineage>
        <taxon>Eukaryota</taxon>
        <taxon>Viridiplantae</taxon>
        <taxon>Streptophyta</taxon>
        <taxon>Embryophyta</taxon>
        <taxon>Tracheophyta</taxon>
        <taxon>Spermatophyta</taxon>
        <taxon>Magnoliopsida</taxon>
        <taxon>eudicotyledons</taxon>
        <taxon>Gunneridae</taxon>
        <taxon>Pentapetalae</taxon>
        <taxon>rosids</taxon>
        <taxon>malvids</taxon>
        <taxon>Brassicales</taxon>
        <taxon>Brassicaceae</taxon>
        <taxon>Brassiceae</taxon>
        <taxon>Brassica</taxon>
    </lineage>
</organism>
<keyword evidence="2" id="KW-1133">Transmembrane helix</keyword>
<name>A0A3P6H054_BRAOL</name>
<dbReference type="InterPro" id="IPR029055">
    <property type="entry name" value="Ntn_hydrolases_N"/>
</dbReference>
<evidence type="ECO:0000256" key="2">
    <source>
        <dbReference type="SAM" id="Phobius"/>
    </source>
</evidence>
<gene>
    <name evidence="3" type="ORF">BOLC6T40324H</name>
</gene>
<dbReference type="AlphaFoldDB" id="A0A3P6H054"/>